<feature type="compositionally biased region" description="Basic and acidic residues" evidence="1">
    <location>
        <begin position="855"/>
        <end position="864"/>
    </location>
</feature>
<feature type="compositionally biased region" description="Basic and acidic residues" evidence="1">
    <location>
        <begin position="922"/>
        <end position="938"/>
    </location>
</feature>
<evidence type="ECO:0000313" key="3">
    <source>
        <dbReference type="Proteomes" id="UP000008370"/>
    </source>
</evidence>
<dbReference type="RefSeq" id="XP_007400028.1">
    <property type="nucleotide sequence ID" value="XM_007399966.1"/>
</dbReference>
<feature type="region of interest" description="Disordered" evidence="1">
    <location>
        <begin position="791"/>
        <end position="988"/>
    </location>
</feature>
<protein>
    <submittedName>
        <fullName evidence="2">Uncharacterized protein</fullName>
    </submittedName>
</protein>
<feature type="compositionally biased region" description="Polar residues" evidence="1">
    <location>
        <begin position="828"/>
        <end position="850"/>
    </location>
</feature>
<dbReference type="EMBL" id="JH930477">
    <property type="protein sequence ID" value="EKM50860.1"/>
    <property type="molecule type" value="Genomic_DNA"/>
</dbReference>
<dbReference type="AlphaFoldDB" id="K5VVP8"/>
<feature type="compositionally biased region" description="Basic and acidic residues" evidence="1">
    <location>
        <begin position="970"/>
        <end position="988"/>
    </location>
</feature>
<organism evidence="2 3">
    <name type="scientific">Phanerochaete carnosa (strain HHB-10118-sp)</name>
    <name type="common">White-rot fungus</name>
    <name type="synonym">Peniophora carnosa</name>
    <dbReference type="NCBI Taxonomy" id="650164"/>
    <lineage>
        <taxon>Eukaryota</taxon>
        <taxon>Fungi</taxon>
        <taxon>Dikarya</taxon>
        <taxon>Basidiomycota</taxon>
        <taxon>Agaricomycotina</taxon>
        <taxon>Agaricomycetes</taxon>
        <taxon>Polyporales</taxon>
        <taxon>Phanerochaetaceae</taxon>
        <taxon>Phanerochaete</taxon>
    </lineage>
</organism>
<accession>K5VVP8</accession>
<evidence type="ECO:0000313" key="2">
    <source>
        <dbReference type="EMBL" id="EKM50860.1"/>
    </source>
</evidence>
<dbReference type="InParanoid" id="K5VVP8"/>
<dbReference type="HOGENOM" id="CLU_302080_0_0_1"/>
<evidence type="ECO:0000256" key="1">
    <source>
        <dbReference type="SAM" id="MobiDB-lite"/>
    </source>
</evidence>
<name>K5VVP8_PHACS</name>
<feature type="compositionally biased region" description="Gly residues" evidence="1">
    <location>
        <begin position="947"/>
        <end position="965"/>
    </location>
</feature>
<keyword evidence="3" id="KW-1185">Reference proteome</keyword>
<feature type="compositionally biased region" description="Acidic residues" evidence="1">
    <location>
        <begin position="901"/>
        <end position="913"/>
    </location>
</feature>
<dbReference type="GeneID" id="18910435"/>
<gene>
    <name evidence="2" type="ORF">PHACADRAFT_187528</name>
</gene>
<dbReference type="Proteomes" id="UP000008370">
    <property type="component" value="Unassembled WGS sequence"/>
</dbReference>
<proteinExistence type="predicted"/>
<sequence>MLLSMDAIMADDNLLPTMWDVLKQRSDPANLLDFVVNLIASRAGSKAEYLRSSRPRRIPDLTLLSRRAWITFMEMLADLAGRRQLSPPPVSNPDWPYKTILLLLSTSHYPLPSSAKACLLSRLMAASGSLEGADAFARWIGPRSHEQEVAIDLRPLFDRLCLASDQGIQDDENALLPIAAILANDNILPTMLDLLKQQTHNPVQSLSCIAHLIVGRLGTDASHILLVRLRSIPDLTLLSQLAWDIVMEMLVDLADRRQPSGPLDDSSPDWLHKTTLLLLSTSPYPLLDFALACVRGLLPDAPVLAAAMPVAQWITSRPNEQEFNLHSLFRPIPGADERASQGDKDILLSIAAIMTDDNLLPTVRNMLKQSTYDPMQSLSFIIHLIVSRLGAGAEYLLPVRLRAIPDLTSISRRTWDTLMEMLVDLADRRDPSGSLLISSPDWLHKLTLLFLSTSPYPLPNSAVVCLRRLLAHNKEEWEGAVLSIARWISPRPDEKSFVFRPLSDRLQPVYEHGGQDDECLLTVLFMYSEFLRPYRSTSPSPGVQPPSLYTMLSQEPDLFEHQMARPILDDIWNLIHSVLLFDSKYDSPRTLNGRNECIHILWELSDRMVRRDNGIASLAAYWGNEQWDLLALTHTFSSLHHFTHAPRTYMLQLCMDAFAGTHDQAKIAENSATVACQFEDGTFDDTGRYIPIDMVRFCYLHIRLYAEHIQGGPPTVIASSLSDRSATLPEPVTWTSLWDATSAALHKYSAEEGCPDASAREPTFPDELIAALGFFILPEDVSKYPRLARLQERERPGLPQPASRTASPSGSADMLSLRDVTEPPPSSQPAIQLTQNGPSQEEPSSTQSNGRSHHIARDAEESRVDAGSTRGHAGAEEGPMNDEPGAARDGAAVRGKVGFDEAGDEATEDDESEGGVASEGDATERGPDEDNAQVDERQAAIADHLGPPGGGGEVGGEVGGYGSSGSGHEPPGRDGIEGRDGVGTKFVE</sequence>
<reference evidence="2 3" key="1">
    <citation type="journal article" date="2012" name="BMC Genomics">
        <title>Comparative genomics of the white-rot fungi, Phanerochaete carnosa and P. chrysosporium, to elucidate the genetic basis of the distinct wood types they colonize.</title>
        <authorList>
            <person name="Suzuki H."/>
            <person name="MacDonald J."/>
            <person name="Syed K."/>
            <person name="Salamov A."/>
            <person name="Hori C."/>
            <person name="Aerts A."/>
            <person name="Henrissat B."/>
            <person name="Wiebenga A."/>
            <person name="vanKuyk P.A."/>
            <person name="Barry K."/>
            <person name="Lindquist E."/>
            <person name="LaButti K."/>
            <person name="Lapidus A."/>
            <person name="Lucas S."/>
            <person name="Coutinho P."/>
            <person name="Gong Y."/>
            <person name="Samejima M."/>
            <person name="Mahadevan R."/>
            <person name="Abou-Zaid M."/>
            <person name="de Vries R.P."/>
            <person name="Igarashi K."/>
            <person name="Yadav J.S."/>
            <person name="Grigoriev I.V."/>
            <person name="Master E.R."/>
        </authorList>
    </citation>
    <scope>NUCLEOTIDE SEQUENCE [LARGE SCALE GENOMIC DNA]</scope>
    <source>
        <strain evidence="2 3">HHB-10118-sp</strain>
    </source>
</reference>
<dbReference type="KEGG" id="pco:PHACADRAFT_187528"/>